<reference evidence="3" key="1">
    <citation type="journal article" date="2020" name="Fungal Divers.">
        <title>Resolving the Mortierellaceae phylogeny through synthesis of multi-gene phylogenetics and phylogenomics.</title>
        <authorList>
            <person name="Vandepol N."/>
            <person name="Liber J."/>
            <person name="Desiro A."/>
            <person name="Na H."/>
            <person name="Kennedy M."/>
            <person name="Barry K."/>
            <person name="Grigoriev I.V."/>
            <person name="Miller A.N."/>
            <person name="O'Donnell K."/>
            <person name="Stajich J.E."/>
            <person name="Bonito G."/>
        </authorList>
    </citation>
    <scope>NUCLEOTIDE SEQUENCE</scope>
    <source>
        <strain evidence="3">KOD948</strain>
    </source>
</reference>
<feature type="region of interest" description="Disordered" evidence="2">
    <location>
        <begin position="670"/>
        <end position="696"/>
    </location>
</feature>
<proteinExistence type="predicted"/>
<keyword evidence="1" id="KW-0175">Coiled coil</keyword>
<feature type="region of interest" description="Disordered" evidence="2">
    <location>
        <begin position="85"/>
        <end position="179"/>
    </location>
</feature>
<organism evidence="3 4">
    <name type="scientific">Mortierella polycephala</name>
    <dbReference type="NCBI Taxonomy" id="41804"/>
    <lineage>
        <taxon>Eukaryota</taxon>
        <taxon>Fungi</taxon>
        <taxon>Fungi incertae sedis</taxon>
        <taxon>Mucoromycota</taxon>
        <taxon>Mortierellomycotina</taxon>
        <taxon>Mortierellomycetes</taxon>
        <taxon>Mortierellales</taxon>
        <taxon>Mortierellaceae</taxon>
        <taxon>Mortierella</taxon>
    </lineage>
</organism>
<evidence type="ECO:0000256" key="2">
    <source>
        <dbReference type="SAM" id="MobiDB-lite"/>
    </source>
</evidence>
<sequence>MDALRIQLDEIQGVLDRVNPKTDIMTMEERQVLQNAQKMKNLAEEVIITKLASESRTAVLQKAAHGQDIQSGAPLLTISMTSFDDRNFEPTEAPPPTASTPPPINIFQMGSLRHSSSNASLASSSTDRQYTQDGEERTSRPSSVSSFRRQQKKRSRQSMRQLEPTNSAKDSSRRDEESNASFDRICSLLTHLITDASTAVSTAPDGSQLPSNIPVPQPSPLIQSDSESSADSTSDHGDDGDDIDSISSDMNRRNLFRQNMEQEQEQEQEIDFLKRLQGPEGAPNKEELELEVEVEPTNRYRTGLRSRHNKPTKRLSSLFAELQNTQIIQDDTPQGPLPTDDVSSERKSLESPERTKTRYRHSLSLRSSPSSHSIRPRSVSMITGKSADGLDPTGIAFELPDPDRTSESCASIASDQPYALQEPHKDEQLQVVQNVDSELDRTMETIDGLTRELVAVATHQNWMQTKLQKTLEFQRQQVEKIERVHSTSHSQADLLPDRHQYPAALDHPPQQQRSLYTSPSGQHPLMDLSRSLKQVAVSVGRVLASSASTASHHNPDPGNKRVLDSTEVAPQGHTSQPGRLSGKDFSRYFQELEKVAALGGKIGFGKDEGGLESADHAGESQDQLNMHRSSGSSFTTIGNDCSLSSAASTIVLDGDLPQPFAELKCTKDMSKNPEHAKGHASTLHSRRGSASSPPPELEDFAAQCRLLTRALVLPFVQLTHHAMTSQDSALALSPRSSKFHDPARDLNSTLEIVQGLDQDQEKLRKTLVFDDTHLTSTRVTSSPDIPSLDSHHQKESSGNSSLPNWNMPLSLAGQDLDTILKDHGELSPDAIVKAKAFISTGLYLIHLLYWTLLFVIGTIVLDPWLAETAGQQVVKVMDQVRESMAKDNHPGRAIGATYEDNAHRQLPSGGSLRNTDLSDDIYQGHGFPCDGDQREGPEFTLEQSRLQNLEDRAIQVAVGFESLKYRLGSSPSTSRPNSRPASGLWSTQDSSQATSTQHFSPEEPATMTAVQERPTSQTKVRAGEAGLMRTVSWVGPRRRRHAKDGNLSRIRRLSNTRTMNTTLPLPKMDSVLSSPGGMNLKRDRPLSHWGSFGSTSVDSPYPTSSTASPVIRMVSQRDHGSVQQVPTLSVAWVPRAKAEEDVLRQTMSRRKSL</sequence>
<comment type="caution">
    <text evidence="3">The sequence shown here is derived from an EMBL/GenBank/DDBJ whole genome shotgun (WGS) entry which is preliminary data.</text>
</comment>
<dbReference type="EMBL" id="JAAAJA010000158">
    <property type="protein sequence ID" value="KAG0260318.1"/>
    <property type="molecule type" value="Genomic_DNA"/>
</dbReference>
<feature type="compositionally biased region" description="Pro residues" evidence="2">
    <location>
        <begin position="92"/>
        <end position="104"/>
    </location>
</feature>
<accession>A0A9P6Q7L2</accession>
<feature type="region of interest" description="Disordered" evidence="2">
    <location>
        <begin position="500"/>
        <end position="525"/>
    </location>
</feature>
<feature type="coiled-coil region" evidence="1">
    <location>
        <begin position="432"/>
        <end position="484"/>
    </location>
</feature>
<dbReference type="Proteomes" id="UP000726737">
    <property type="component" value="Unassembled WGS sequence"/>
</dbReference>
<feature type="compositionally biased region" description="Polar residues" evidence="2">
    <location>
        <begin position="509"/>
        <end position="521"/>
    </location>
</feature>
<evidence type="ECO:0000313" key="3">
    <source>
        <dbReference type="EMBL" id="KAG0260318.1"/>
    </source>
</evidence>
<feature type="region of interest" description="Disordered" evidence="2">
    <location>
        <begin position="200"/>
        <end position="248"/>
    </location>
</feature>
<evidence type="ECO:0000256" key="1">
    <source>
        <dbReference type="SAM" id="Coils"/>
    </source>
</evidence>
<dbReference type="AlphaFoldDB" id="A0A9P6Q7L2"/>
<feature type="region of interest" description="Disordered" evidence="2">
    <location>
        <begin position="777"/>
        <end position="805"/>
    </location>
</feature>
<feature type="compositionally biased region" description="Basic and acidic residues" evidence="2">
    <location>
        <begin position="343"/>
        <end position="356"/>
    </location>
</feature>
<evidence type="ECO:0000313" key="4">
    <source>
        <dbReference type="Proteomes" id="UP000726737"/>
    </source>
</evidence>
<keyword evidence="4" id="KW-1185">Reference proteome</keyword>
<feature type="region of interest" description="Disordered" evidence="2">
    <location>
        <begin position="326"/>
        <end position="376"/>
    </location>
</feature>
<name>A0A9P6Q7L2_9FUNG</name>
<feature type="compositionally biased region" description="Low complexity" evidence="2">
    <location>
        <begin position="364"/>
        <end position="376"/>
    </location>
</feature>
<feature type="compositionally biased region" description="Low complexity" evidence="2">
    <location>
        <begin position="111"/>
        <end position="125"/>
    </location>
</feature>
<protein>
    <submittedName>
        <fullName evidence="3">Uncharacterized protein</fullName>
    </submittedName>
</protein>
<gene>
    <name evidence="3" type="ORF">BG011_001966</name>
</gene>
<feature type="compositionally biased region" description="Polar residues" evidence="2">
    <location>
        <begin position="200"/>
        <end position="211"/>
    </location>
</feature>
<dbReference type="OrthoDB" id="2418712at2759"/>
<feature type="region of interest" description="Disordered" evidence="2">
    <location>
        <begin position="966"/>
        <end position="1020"/>
    </location>
</feature>
<feature type="compositionally biased region" description="Low complexity" evidence="2">
    <location>
        <begin position="969"/>
        <end position="997"/>
    </location>
</feature>